<dbReference type="AlphaFoldDB" id="A0A1M6AGU9"/>
<dbReference type="Proteomes" id="UP000191240">
    <property type="component" value="Unassembled WGS sequence"/>
</dbReference>
<evidence type="ECO:0000256" key="6">
    <source>
        <dbReference type="ARBA" id="ARBA00023136"/>
    </source>
</evidence>
<feature type="domain" description="Cation efflux protein cytoplasmic" evidence="9">
    <location>
        <begin position="228"/>
        <end position="304"/>
    </location>
</feature>
<dbReference type="OrthoDB" id="9806522at2"/>
<evidence type="ECO:0000256" key="4">
    <source>
        <dbReference type="ARBA" id="ARBA00022692"/>
    </source>
</evidence>
<feature type="domain" description="Cation efflux protein cytoplasmic" evidence="9">
    <location>
        <begin position="312"/>
        <end position="382"/>
    </location>
</feature>
<dbReference type="EMBL" id="FQYW01000004">
    <property type="protein sequence ID" value="SHI35601.1"/>
    <property type="molecule type" value="Genomic_DNA"/>
</dbReference>
<dbReference type="NCBIfam" id="TIGR01297">
    <property type="entry name" value="CDF"/>
    <property type="match status" value="1"/>
</dbReference>
<dbReference type="InterPro" id="IPR050291">
    <property type="entry name" value="CDF_Transporter"/>
</dbReference>
<feature type="transmembrane region" description="Helical" evidence="7">
    <location>
        <begin position="132"/>
        <end position="152"/>
    </location>
</feature>
<feature type="transmembrane region" description="Helical" evidence="7">
    <location>
        <begin position="198"/>
        <end position="216"/>
    </location>
</feature>
<accession>A0A1M6AGU9</accession>
<dbReference type="Pfam" id="PF01545">
    <property type="entry name" value="Cation_efflux"/>
    <property type="match status" value="1"/>
</dbReference>
<dbReference type="GO" id="GO:0016020">
    <property type="term" value="C:membrane"/>
    <property type="evidence" value="ECO:0007669"/>
    <property type="project" value="UniProtKB-SubCell"/>
</dbReference>
<evidence type="ECO:0000256" key="5">
    <source>
        <dbReference type="ARBA" id="ARBA00022989"/>
    </source>
</evidence>
<keyword evidence="6 7" id="KW-0472">Membrane</keyword>
<evidence type="ECO:0000259" key="9">
    <source>
        <dbReference type="Pfam" id="PF16916"/>
    </source>
</evidence>
<sequence length="384" mass="42209">MLTDVLIKRFVKNSEQINDTTVRTSYGYLSGGVGIMVNVILCLIKLFIGFASGSIAIIGDAIHNLADAGASVITILGYRMSAKPADPEHPFGHGRIEYIAGLIIAGAILVIGIELLHSSVEKMLNPEPMDTSVIVIVILAMSLMLQLWLGLFNRGLGKRIDSPAMLAAATDSLSDCVATFVVIICLIVDLTTGHDFDGMAGIVVALFIIHSGWGAARDTLQPLLGEPPDPEFVRAITRRTLEEKQILGVHDVIVHNYGPGRIFVSLHAEVPSDMSLMEAHNIIDSLEESIRDEFKVSMTVHVDPMVVGDPLQNEIKEKLYHIVACVDPLITFHDFRLTSSGRILFDLAVPYNCTFTDERIIEMVEEDIHKEYPDKEVTIQIDRL</sequence>
<feature type="transmembrane region" description="Helical" evidence="7">
    <location>
        <begin position="54"/>
        <end position="78"/>
    </location>
</feature>
<feature type="transmembrane region" description="Helical" evidence="7">
    <location>
        <begin position="173"/>
        <end position="192"/>
    </location>
</feature>
<feature type="transmembrane region" description="Helical" evidence="7">
    <location>
        <begin position="98"/>
        <end position="120"/>
    </location>
</feature>
<organism evidence="10 11">
    <name type="scientific">Anaerovibrio lipolyticus DSM 3074</name>
    <dbReference type="NCBI Taxonomy" id="1120997"/>
    <lineage>
        <taxon>Bacteria</taxon>
        <taxon>Bacillati</taxon>
        <taxon>Bacillota</taxon>
        <taxon>Negativicutes</taxon>
        <taxon>Selenomonadales</taxon>
        <taxon>Selenomonadaceae</taxon>
        <taxon>Anaerovibrio</taxon>
    </lineage>
</organism>
<comment type="similarity">
    <text evidence="2">Belongs to the cation diffusion facilitator (CDF) transporter (TC 2.A.4) family.</text>
</comment>
<evidence type="ECO:0000313" key="10">
    <source>
        <dbReference type="EMBL" id="SHI35601.1"/>
    </source>
</evidence>
<dbReference type="InterPro" id="IPR027470">
    <property type="entry name" value="Cation_efflux_CTD"/>
</dbReference>
<name>A0A1M6AGU9_9FIRM</name>
<dbReference type="RefSeq" id="WP_143254803.1">
    <property type="nucleotide sequence ID" value="NZ_FQYW01000004.1"/>
</dbReference>
<keyword evidence="4 7" id="KW-0812">Transmembrane</keyword>
<keyword evidence="3" id="KW-0813">Transport</keyword>
<evidence type="ECO:0000259" key="8">
    <source>
        <dbReference type="Pfam" id="PF01545"/>
    </source>
</evidence>
<dbReference type="InterPro" id="IPR027469">
    <property type="entry name" value="Cation_efflux_TMD_sf"/>
</dbReference>
<comment type="subcellular location">
    <subcellularLocation>
        <location evidence="1">Membrane</location>
        <topology evidence="1">Multi-pass membrane protein</topology>
    </subcellularLocation>
</comment>
<dbReference type="InterPro" id="IPR036837">
    <property type="entry name" value="Cation_efflux_CTD_sf"/>
</dbReference>
<protein>
    <submittedName>
        <fullName evidence="10">Cation diffusion facilitator family transporter</fullName>
    </submittedName>
</protein>
<feature type="domain" description="Cation efflux protein transmembrane" evidence="8">
    <location>
        <begin position="34"/>
        <end position="224"/>
    </location>
</feature>
<proteinExistence type="inferred from homology"/>
<evidence type="ECO:0000313" key="11">
    <source>
        <dbReference type="Proteomes" id="UP000191240"/>
    </source>
</evidence>
<evidence type="ECO:0000256" key="3">
    <source>
        <dbReference type="ARBA" id="ARBA00022448"/>
    </source>
</evidence>
<dbReference type="Pfam" id="PF16916">
    <property type="entry name" value="ZT_dimer"/>
    <property type="match status" value="2"/>
</dbReference>
<dbReference type="Gene3D" id="3.30.70.1350">
    <property type="entry name" value="Cation efflux protein, cytoplasmic domain"/>
    <property type="match status" value="2"/>
</dbReference>
<feature type="transmembrane region" description="Helical" evidence="7">
    <location>
        <begin position="26"/>
        <end position="48"/>
    </location>
</feature>
<evidence type="ECO:0000256" key="2">
    <source>
        <dbReference type="ARBA" id="ARBA00008114"/>
    </source>
</evidence>
<dbReference type="InterPro" id="IPR058533">
    <property type="entry name" value="Cation_efflux_TM"/>
</dbReference>
<gene>
    <name evidence="10" type="ORF">SAMN02745671_00342</name>
</gene>
<evidence type="ECO:0000256" key="7">
    <source>
        <dbReference type="SAM" id="Phobius"/>
    </source>
</evidence>
<dbReference type="FunFam" id="1.20.1510.10:FF:000006">
    <property type="entry name" value="Divalent cation efflux transporter"/>
    <property type="match status" value="1"/>
</dbReference>
<dbReference type="PANTHER" id="PTHR43840">
    <property type="entry name" value="MITOCHONDRIAL METAL TRANSPORTER 1-RELATED"/>
    <property type="match status" value="1"/>
</dbReference>
<dbReference type="InterPro" id="IPR002524">
    <property type="entry name" value="Cation_efflux"/>
</dbReference>
<dbReference type="SUPFAM" id="SSF161111">
    <property type="entry name" value="Cation efflux protein transmembrane domain-like"/>
    <property type="match status" value="1"/>
</dbReference>
<dbReference type="SUPFAM" id="SSF160240">
    <property type="entry name" value="Cation efflux protein cytoplasmic domain-like"/>
    <property type="match status" value="2"/>
</dbReference>
<evidence type="ECO:0000256" key="1">
    <source>
        <dbReference type="ARBA" id="ARBA00004141"/>
    </source>
</evidence>
<keyword evidence="5 7" id="KW-1133">Transmembrane helix</keyword>
<reference evidence="10 11" key="1">
    <citation type="submission" date="2016-11" db="EMBL/GenBank/DDBJ databases">
        <authorList>
            <person name="Jaros S."/>
            <person name="Januszkiewicz K."/>
            <person name="Wedrychowicz H."/>
        </authorList>
    </citation>
    <scope>NUCLEOTIDE SEQUENCE [LARGE SCALE GENOMIC DNA]</scope>
    <source>
        <strain evidence="10 11">DSM 3074</strain>
    </source>
</reference>
<dbReference type="PANTHER" id="PTHR43840:SF15">
    <property type="entry name" value="MITOCHONDRIAL METAL TRANSPORTER 1-RELATED"/>
    <property type="match status" value="1"/>
</dbReference>
<dbReference type="GO" id="GO:0008324">
    <property type="term" value="F:monoatomic cation transmembrane transporter activity"/>
    <property type="evidence" value="ECO:0007669"/>
    <property type="project" value="InterPro"/>
</dbReference>
<dbReference type="Gene3D" id="1.20.1510.10">
    <property type="entry name" value="Cation efflux protein transmembrane domain"/>
    <property type="match status" value="1"/>
</dbReference>